<dbReference type="RefSeq" id="WP_147785738.1">
    <property type="nucleotide sequence ID" value="NZ_SDIK01000072.1"/>
</dbReference>
<name>A0A5C8GCQ3_9BACT</name>
<gene>
    <name evidence="1" type="ORF">ETF27_09280</name>
</gene>
<evidence type="ECO:0000313" key="1">
    <source>
        <dbReference type="EMBL" id="TXJ59741.1"/>
    </source>
</evidence>
<protein>
    <submittedName>
        <fullName evidence="1">Uncharacterized protein</fullName>
    </submittedName>
</protein>
<accession>A0A5C8GCQ3</accession>
<proteinExistence type="predicted"/>
<keyword evidence="2" id="KW-1185">Reference proteome</keyword>
<dbReference type="AlphaFoldDB" id="A0A5C8GCQ3"/>
<dbReference type="OrthoDB" id="53782at2"/>
<sequence length="141" mass="17036">MNKTLWTYYKKSEDGQKAIDLFNPEPNDVYQEIEDIAEFLKIWDGHLNPQQLINSVFIYEINFSERNLFKEEVFSRSTFEELIKSYNLQEFDLKDNQVIWIDEKYFIQSDKFRQKAASIDAFSIYLYFLDSYFPMKLSDQS</sequence>
<evidence type="ECO:0000313" key="2">
    <source>
        <dbReference type="Proteomes" id="UP000321612"/>
    </source>
</evidence>
<organism evidence="1 2">
    <name type="scientific">Prevotella brunnea</name>
    <dbReference type="NCBI Taxonomy" id="2508867"/>
    <lineage>
        <taxon>Bacteria</taxon>
        <taxon>Pseudomonadati</taxon>
        <taxon>Bacteroidota</taxon>
        <taxon>Bacteroidia</taxon>
        <taxon>Bacteroidales</taxon>
        <taxon>Prevotellaceae</taxon>
        <taxon>Prevotella</taxon>
    </lineage>
</organism>
<dbReference type="EMBL" id="SDIK01000072">
    <property type="protein sequence ID" value="TXJ59741.1"/>
    <property type="molecule type" value="Genomic_DNA"/>
</dbReference>
<dbReference type="Proteomes" id="UP000321612">
    <property type="component" value="Unassembled WGS sequence"/>
</dbReference>
<reference evidence="2" key="1">
    <citation type="submission" date="2019-05" db="EMBL/GenBank/DDBJ databases">
        <title>Prevotella brunnea sp. nov., isolated from a wound of a patient.</title>
        <authorList>
            <person name="Buhl M."/>
        </authorList>
    </citation>
    <scope>NUCLEOTIDE SEQUENCE [LARGE SCALE GENOMIC DNA]</scope>
    <source>
        <strain evidence="2">A2672</strain>
    </source>
</reference>
<comment type="caution">
    <text evidence="1">The sequence shown here is derived from an EMBL/GenBank/DDBJ whole genome shotgun (WGS) entry which is preliminary data.</text>
</comment>